<keyword evidence="1" id="KW-0812">Transmembrane</keyword>
<dbReference type="SUPFAM" id="SSF90112">
    <property type="entry name" value="Neurotransmitter-gated ion-channel transmembrane pore"/>
    <property type="match status" value="1"/>
</dbReference>
<feature type="domain" description="Neurotransmitter-gated ion-channel transmembrane" evidence="2">
    <location>
        <begin position="48"/>
        <end position="124"/>
    </location>
</feature>
<dbReference type="GO" id="GO:0006811">
    <property type="term" value="P:monoatomic ion transport"/>
    <property type="evidence" value="ECO:0007669"/>
    <property type="project" value="InterPro"/>
</dbReference>
<accession>A0A8S3U4P6</accession>
<dbReference type="Gene3D" id="1.20.58.390">
    <property type="entry name" value="Neurotransmitter-gated ion-channel transmembrane domain"/>
    <property type="match status" value="1"/>
</dbReference>
<dbReference type="InterPro" id="IPR036719">
    <property type="entry name" value="Neuro-gated_channel_TM_sf"/>
</dbReference>
<evidence type="ECO:0000256" key="1">
    <source>
        <dbReference type="SAM" id="Phobius"/>
    </source>
</evidence>
<keyword evidence="1" id="KW-0472">Membrane</keyword>
<name>A0A8S3U4P6_MYTED</name>
<evidence type="ECO:0000313" key="3">
    <source>
        <dbReference type="EMBL" id="CAG2237603.1"/>
    </source>
</evidence>
<keyword evidence="4" id="KW-1185">Reference proteome</keyword>
<dbReference type="OrthoDB" id="5975154at2759"/>
<proteinExistence type="predicted"/>
<reference evidence="3" key="1">
    <citation type="submission" date="2021-03" db="EMBL/GenBank/DDBJ databases">
        <authorList>
            <person name="Bekaert M."/>
        </authorList>
    </citation>
    <scope>NUCLEOTIDE SEQUENCE</scope>
</reference>
<evidence type="ECO:0000313" key="4">
    <source>
        <dbReference type="Proteomes" id="UP000683360"/>
    </source>
</evidence>
<dbReference type="EMBL" id="CAJPWZ010002393">
    <property type="protein sequence ID" value="CAG2237603.1"/>
    <property type="molecule type" value="Genomic_DNA"/>
</dbReference>
<sequence>MTNSGGVHIREFGLKMREKILYVSKCEQSCKNMGPTNKGGSPVSTFSLITVLTFTTFSIEPSSADRLGVTITLLLTSVTFKLIVKQSLPTISYLTYLDLYVIAALVFLGLTSAQHAIIRYMSIKYTEAQINQYDNYSIITLLGIFIAFHVIFAIYMRLTAIKRRTIMVEKDKIYKSKRKFINHFGENARTEKAIEQSMSKTRGGTRI</sequence>
<feature type="transmembrane region" description="Helical" evidence="1">
    <location>
        <begin position="96"/>
        <end position="118"/>
    </location>
</feature>
<keyword evidence="1" id="KW-1133">Transmembrane helix</keyword>
<dbReference type="GO" id="GO:0016020">
    <property type="term" value="C:membrane"/>
    <property type="evidence" value="ECO:0007669"/>
    <property type="project" value="InterPro"/>
</dbReference>
<dbReference type="InterPro" id="IPR006029">
    <property type="entry name" value="Neurotrans-gated_channel_TM"/>
</dbReference>
<dbReference type="Pfam" id="PF02932">
    <property type="entry name" value="Neur_chan_memb"/>
    <property type="match status" value="1"/>
</dbReference>
<evidence type="ECO:0000259" key="2">
    <source>
        <dbReference type="Pfam" id="PF02932"/>
    </source>
</evidence>
<gene>
    <name evidence="3" type="ORF">MEDL_50029</name>
</gene>
<comment type="caution">
    <text evidence="3">The sequence shown here is derived from an EMBL/GenBank/DDBJ whole genome shotgun (WGS) entry which is preliminary data.</text>
</comment>
<dbReference type="AlphaFoldDB" id="A0A8S3U4P6"/>
<organism evidence="3 4">
    <name type="scientific">Mytilus edulis</name>
    <name type="common">Blue mussel</name>
    <dbReference type="NCBI Taxonomy" id="6550"/>
    <lineage>
        <taxon>Eukaryota</taxon>
        <taxon>Metazoa</taxon>
        <taxon>Spiralia</taxon>
        <taxon>Lophotrochozoa</taxon>
        <taxon>Mollusca</taxon>
        <taxon>Bivalvia</taxon>
        <taxon>Autobranchia</taxon>
        <taxon>Pteriomorphia</taxon>
        <taxon>Mytilida</taxon>
        <taxon>Mytiloidea</taxon>
        <taxon>Mytilidae</taxon>
        <taxon>Mytilinae</taxon>
        <taxon>Mytilus</taxon>
    </lineage>
</organism>
<dbReference type="Proteomes" id="UP000683360">
    <property type="component" value="Unassembled WGS sequence"/>
</dbReference>
<dbReference type="InterPro" id="IPR038050">
    <property type="entry name" value="Neuro_actylchol_rec"/>
</dbReference>
<feature type="transmembrane region" description="Helical" evidence="1">
    <location>
        <begin position="67"/>
        <end position="84"/>
    </location>
</feature>
<protein>
    <recommendedName>
        <fullName evidence="2">Neurotransmitter-gated ion-channel transmembrane domain-containing protein</fullName>
    </recommendedName>
</protein>
<feature type="transmembrane region" description="Helical" evidence="1">
    <location>
        <begin position="138"/>
        <end position="158"/>
    </location>
</feature>